<name>A0A317KDW5_9ACTN</name>
<evidence type="ECO:0000259" key="1">
    <source>
        <dbReference type="Pfam" id="PF24623"/>
    </source>
</evidence>
<dbReference type="RefSeq" id="WP_109943886.1">
    <property type="nucleotide sequence ID" value="NZ_QGGF01000268.1"/>
</dbReference>
<dbReference type="EMBL" id="QGSV01000109">
    <property type="protein sequence ID" value="PWU50443.1"/>
    <property type="molecule type" value="Genomic_DNA"/>
</dbReference>
<dbReference type="AlphaFoldDB" id="A0A317KDW5"/>
<dbReference type="InterPro" id="IPR056911">
    <property type="entry name" value="Phage_Znf_bind_put"/>
</dbReference>
<sequence length="90" mass="9865">MIAVSEPLELARDAIRRVHKAAVRHRDDSLHHAAREITASARAMGYELGPVEEYRPCPACDAEPGEACITMPGHRLVDGIHPERTRSEGG</sequence>
<reference evidence="3" key="1">
    <citation type="submission" date="2018-05" db="EMBL/GenBank/DDBJ databases">
        <title>Micromonospora globispora sp. nov. and Micromonospora rugosa sp. nov., isolated from marine sediment.</title>
        <authorList>
            <person name="Carro L."/>
            <person name="Aysel V."/>
            <person name="Cetin D."/>
            <person name="Igual J.M."/>
            <person name="Klenk H.-P."/>
            <person name="Trujillo M.E."/>
            <person name="Sahin N."/>
        </authorList>
    </citation>
    <scope>NUCLEOTIDE SEQUENCE [LARGE SCALE GENOMIC DNA]</scope>
    <source>
        <strain evidence="3">S2904</strain>
    </source>
</reference>
<protein>
    <recommendedName>
        <fullName evidence="1">DNA-binding phage zinc finger domain-containing protein</fullName>
    </recommendedName>
</protein>
<evidence type="ECO:0000313" key="2">
    <source>
        <dbReference type="EMBL" id="PWU50443.1"/>
    </source>
</evidence>
<dbReference type="Pfam" id="PF24623">
    <property type="entry name" value="Phage_zn_bind_8"/>
    <property type="match status" value="1"/>
</dbReference>
<feature type="domain" description="DNA-binding phage zinc finger" evidence="1">
    <location>
        <begin position="33"/>
        <end position="86"/>
    </location>
</feature>
<evidence type="ECO:0000313" key="3">
    <source>
        <dbReference type="Proteomes" id="UP000245683"/>
    </source>
</evidence>
<accession>A0A317KDW5</accession>
<comment type="caution">
    <text evidence="2">The sequence shown here is derived from an EMBL/GenBank/DDBJ whole genome shotgun (WGS) entry which is preliminary data.</text>
</comment>
<dbReference type="Proteomes" id="UP000245683">
    <property type="component" value="Unassembled WGS sequence"/>
</dbReference>
<proteinExistence type="predicted"/>
<keyword evidence="3" id="KW-1185">Reference proteome</keyword>
<gene>
    <name evidence="2" type="ORF">DLJ46_07240</name>
</gene>
<organism evidence="2 3">
    <name type="scientific">Micromonospora globispora</name>
    <dbReference type="NCBI Taxonomy" id="1450148"/>
    <lineage>
        <taxon>Bacteria</taxon>
        <taxon>Bacillati</taxon>
        <taxon>Actinomycetota</taxon>
        <taxon>Actinomycetes</taxon>
        <taxon>Micromonosporales</taxon>
        <taxon>Micromonosporaceae</taxon>
        <taxon>Micromonospora</taxon>
    </lineage>
</organism>